<proteinExistence type="predicted"/>
<feature type="domain" description="Bifunctional inhibitor/plant lipid transfer protein/seed storage helical" evidence="4">
    <location>
        <begin position="46"/>
        <end position="107"/>
    </location>
</feature>
<dbReference type="RefSeq" id="XP_010425717.1">
    <property type="nucleotide sequence ID" value="XM_010427415.2"/>
</dbReference>
<evidence type="ECO:0000313" key="6">
    <source>
        <dbReference type="RefSeq" id="XP_010425717.1"/>
    </source>
</evidence>
<organism evidence="5 6">
    <name type="scientific">Camelina sativa</name>
    <name type="common">False flax</name>
    <name type="synonym">Myagrum sativum</name>
    <dbReference type="NCBI Taxonomy" id="90675"/>
    <lineage>
        <taxon>Eukaryota</taxon>
        <taxon>Viridiplantae</taxon>
        <taxon>Streptophyta</taxon>
        <taxon>Embryophyta</taxon>
        <taxon>Tracheophyta</taxon>
        <taxon>Spermatophyta</taxon>
        <taxon>Magnoliopsida</taxon>
        <taxon>eudicotyledons</taxon>
        <taxon>Gunneridae</taxon>
        <taxon>Pentapetalae</taxon>
        <taxon>rosids</taxon>
        <taxon>malvids</taxon>
        <taxon>Brassicales</taxon>
        <taxon>Brassicaceae</taxon>
        <taxon>Camelineae</taxon>
        <taxon>Camelina</taxon>
    </lineage>
</organism>
<name>A0ABM0TFN0_CAMSA</name>
<dbReference type="Proteomes" id="UP000694864">
    <property type="component" value="Chromosome 9"/>
</dbReference>
<reference evidence="6" key="2">
    <citation type="submission" date="2025-08" db="UniProtKB">
        <authorList>
            <consortium name="RefSeq"/>
        </authorList>
    </citation>
    <scope>IDENTIFICATION</scope>
    <source>
        <tissue evidence="6">Leaf</tissue>
    </source>
</reference>
<dbReference type="PANTHER" id="PTHR33214">
    <property type="entry name" value="BIFUNCTIONAL INHIBITOR/LIPID-TRANSFER PROTEIN/SEED STORAGE 2S ALBUMIN SUPERFAMILY PROTEIN"/>
    <property type="match status" value="1"/>
</dbReference>
<dbReference type="InterPro" id="IPR016140">
    <property type="entry name" value="Bifunc_inhib/LTP/seed_store"/>
</dbReference>
<gene>
    <name evidence="6" type="primary">LOC104710763</name>
</gene>
<keyword evidence="5" id="KW-1185">Reference proteome</keyword>
<evidence type="ECO:0000259" key="4">
    <source>
        <dbReference type="Pfam" id="PF00234"/>
    </source>
</evidence>
<dbReference type="SUPFAM" id="SSF47699">
    <property type="entry name" value="Bifunctional inhibitor/lipid-transfer protein/seed storage 2S albumin"/>
    <property type="match status" value="1"/>
</dbReference>
<keyword evidence="1" id="KW-0813">Transport</keyword>
<feature type="chain" id="PRO_5045703606" evidence="3">
    <location>
        <begin position="25"/>
        <end position="107"/>
    </location>
</feature>
<keyword evidence="3" id="KW-0732">Signal</keyword>
<evidence type="ECO:0000256" key="1">
    <source>
        <dbReference type="ARBA" id="ARBA00022448"/>
    </source>
</evidence>
<evidence type="ECO:0000256" key="2">
    <source>
        <dbReference type="ARBA" id="ARBA00023121"/>
    </source>
</evidence>
<dbReference type="Pfam" id="PF00234">
    <property type="entry name" value="Tryp_alpha_amyl"/>
    <property type="match status" value="1"/>
</dbReference>
<dbReference type="GeneID" id="104710763"/>
<dbReference type="Gene3D" id="1.10.110.10">
    <property type="entry name" value="Plant lipid-transfer and hydrophobic proteins"/>
    <property type="match status" value="1"/>
</dbReference>
<keyword evidence="2" id="KW-0446">Lipid-binding</keyword>
<dbReference type="InterPro" id="IPR033872">
    <property type="entry name" value="nsLTP2"/>
</dbReference>
<evidence type="ECO:0000256" key="3">
    <source>
        <dbReference type="SAM" id="SignalP"/>
    </source>
</evidence>
<reference evidence="5" key="1">
    <citation type="journal article" date="2014" name="Nat. Commun.">
        <title>The emerging biofuel crop Camelina sativa retains a highly undifferentiated hexaploid genome structure.</title>
        <authorList>
            <person name="Kagale S."/>
            <person name="Koh C."/>
            <person name="Nixon J."/>
            <person name="Bollina V."/>
            <person name="Clarke W.E."/>
            <person name="Tuteja R."/>
            <person name="Spillane C."/>
            <person name="Robinson S.J."/>
            <person name="Links M.G."/>
            <person name="Clarke C."/>
            <person name="Higgins E.E."/>
            <person name="Huebert T."/>
            <person name="Sharpe A.G."/>
            <person name="Parkin I.A."/>
        </authorList>
    </citation>
    <scope>NUCLEOTIDE SEQUENCE [LARGE SCALE GENOMIC DNA]</scope>
    <source>
        <strain evidence="5">cv. DH55</strain>
    </source>
</reference>
<dbReference type="PANTHER" id="PTHR33214:SF73">
    <property type="entry name" value="BIFUNCTIONAL INHIBITOR_LIPID-TRANSFER PROTEIN_SEED STORAGE 2S ALBUMIN SUPERFAMILY PROTEIN"/>
    <property type="match status" value="1"/>
</dbReference>
<feature type="signal peptide" evidence="3">
    <location>
        <begin position="1"/>
        <end position="24"/>
    </location>
</feature>
<dbReference type="InterPro" id="IPR036312">
    <property type="entry name" value="Bifun_inhib/LTP/seed_sf"/>
</dbReference>
<evidence type="ECO:0000313" key="5">
    <source>
        <dbReference type="Proteomes" id="UP000694864"/>
    </source>
</evidence>
<accession>A0ABM0TFN0</accession>
<protein>
    <submittedName>
        <fullName evidence="6">Non-specific lipid-transfer protein 2-like</fullName>
    </submittedName>
</protein>
<sequence length="107" mass="11959">MKFTTLVMLVLVIVIQLSPTLIRATTIVEGPNPIEEKLICVVMNVIVPCLLPLTNPLIQPVAHCCQVMVEYKPCLCEFIKGEWSQALFNSPNARKTYKACNIPFPIC</sequence>